<organism evidence="1 2">
    <name type="scientific">Artomyces pyxidatus</name>
    <dbReference type="NCBI Taxonomy" id="48021"/>
    <lineage>
        <taxon>Eukaryota</taxon>
        <taxon>Fungi</taxon>
        <taxon>Dikarya</taxon>
        <taxon>Basidiomycota</taxon>
        <taxon>Agaricomycotina</taxon>
        <taxon>Agaricomycetes</taxon>
        <taxon>Russulales</taxon>
        <taxon>Auriscalpiaceae</taxon>
        <taxon>Artomyces</taxon>
    </lineage>
</organism>
<name>A0ACB8TI64_9AGAM</name>
<keyword evidence="2" id="KW-1185">Reference proteome</keyword>
<keyword evidence="1" id="KW-0418">Kinase</keyword>
<comment type="caution">
    <text evidence="1">The sequence shown here is derived from an EMBL/GenBank/DDBJ whole genome shotgun (WGS) entry which is preliminary data.</text>
</comment>
<evidence type="ECO:0000313" key="1">
    <source>
        <dbReference type="EMBL" id="KAI0068146.1"/>
    </source>
</evidence>
<protein>
    <submittedName>
        <fullName evidence="1">Fructosamine kinase PKL/CAK/FruK</fullName>
    </submittedName>
</protein>
<gene>
    <name evidence="1" type="ORF">BV25DRAFT_1867191</name>
</gene>
<reference evidence="1" key="1">
    <citation type="submission" date="2021-03" db="EMBL/GenBank/DDBJ databases">
        <authorList>
            <consortium name="DOE Joint Genome Institute"/>
            <person name="Ahrendt S."/>
            <person name="Looney B.P."/>
            <person name="Miyauchi S."/>
            <person name="Morin E."/>
            <person name="Drula E."/>
            <person name="Courty P.E."/>
            <person name="Chicoki N."/>
            <person name="Fauchery L."/>
            <person name="Kohler A."/>
            <person name="Kuo A."/>
            <person name="Labutti K."/>
            <person name="Pangilinan J."/>
            <person name="Lipzen A."/>
            <person name="Riley R."/>
            <person name="Andreopoulos W."/>
            <person name="He G."/>
            <person name="Johnson J."/>
            <person name="Barry K.W."/>
            <person name="Grigoriev I.V."/>
            <person name="Nagy L."/>
            <person name="Hibbett D."/>
            <person name="Henrissat B."/>
            <person name="Matheny P.B."/>
            <person name="Labbe J."/>
            <person name="Martin F."/>
        </authorList>
    </citation>
    <scope>NUCLEOTIDE SEQUENCE</scope>
    <source>
        <strain evidence="1">HHB10654</strain>
    </source>
</reference>
<dbReference type="Proteomes" id="UP000814140">
    <property type="component" value="Unassembled WGS sequence"/>
</dbReference>
<keyword evidence="1" id="KW-0808">Transferase</keyword>
<evidence type="ECO:0000313" key="2">
    <source>
        <dbReference type="Proteomes" id="UP000814140"/>
    </source>
</evidence>
<reference evidence="1" key="2">
    <citation type="journal article" date="2022" name="New Phytol.">
        <title>Evolutionary transition to the ectomycorrhizal habit in the genomes of a hyperdiverse lineage of mushroom-forming fungi.</title>
        <authorList>
            <person name="Looney B."/>
            <person name="Miyauchi S."/>
            <person name="Morin E."/>
            <person name="Drula E."/>
            <person name="Courty P.E."/>
            <person name="Kohler A."/>
            <person name="Kuo A."/>
            <person name="LaButti K."/>
            <person name="Pangilinan J."/>
            <person name="Lipzen A."/>
            <person name="Riley R."/>
            <person name="Andreopoulos W."/>
            <person name="He G."/>
            <person name="Johnson J."/>
            <person name="Nolan M."/>
            <person name="Tritt A."/>
            <person name="Barry K.W."/>
            <person name="Grigoriev I.V."/>
            <person name="Nagy L.G."/>
            <person name="Hibbett D."/>
            <person name="Henrissat B."/>
            <person name="Matheny P.B."/>
            <person name="Labbe J."/>
            <person name="Martin F.M."/>
        </authorList>
    </citation>
    <scope>NUCLEOTIDE SEQUENCE</scope>
    <source>
        <strain evidence="1">HHB10654</strain>
    </source>
</reference>
<proteinExistence type="predicted"/>
<accession>A0ACB8TI64</accession>
<sequence>MDRSNIPSFILHHLQIIEPGSTFTASLPRVQSSSGHRFFAKVGSTSDREQYVGEAESLRAMDAAAPGLVPRVMALGVVDKSGRDSADGEGRPFFISEYKDFTPLTEASGAALGKRLALELHRSKSVKGYGFDVPTFCGATRLKNGWYDTWEKCFDALIGDLLAMLQPRTAYSELCMKGELVRQRVIPALLGPLKIEPALLHGDLWSGNTGTDTTTAEPVIFDPSSYYGHNEADLAIARIFGGIPQSFFTTYHQHFPKTEPVEQYELRGDLYELFHYLNHTVLFGGGYSGSALGKMEGLLKAVT</sequence>
<dbReference type="EMBL" id="MU277188">
    <property type="protein sequence ID" value="KAI0068146.1"/>
    <property type="molecule type" value="Genomic_DNA"/>
</dbReference>